<evidence type="ECO:0000256" key="2">
    <source>
        <dbReference type="ARBA" id="ARBA00022840"/>
    </source>
</evidence>
<dbReference type="SUPFAM" id="SSF52540">
    <property type="entry name" value="P-loop containing nucleoside triphosphate hydrolases"/>
    <property type="match status" value="2"/>
</dbReference>
<evidence type="ECO:0000313" key="3">
    <source>
        <dbReference type="EMBL" id="GAH59026.1"/>
    </source>
</evidence>
<comment type="caution">
    <text evidence="3">The sequence shown here is derived from an EMBL/GenBank/DDBJ whole genome shotgun (WGS) entry which is preliminary data.</text>
</comment>
<reference evidence="3" key="1">
    <citation type="journal article" date="2014" name="Front. Microbiol.">
        <title>High frequency of phylogenetically diverse reductive dehalogenase-homologous genes in deep subseafloor sedimentary metagenomes.</title>
        <authorList>
            <person name="Kawai M."/>
            <person name="Futagami T."/>
            <person name="Toyoda A."/>
            <person name="Takaki Y."/>
            <person name="Nishi S."/>
            <person name="Hori S."/>
            <person name="Arai W."/>
            <person name="Tsubouchi T."/>
            <person name="Morono Y."/>
            <person name="Uchiyama I."/>
            <person name="Ito T."/>
            <person name="Fujiyama A."/>
            <person name="Inagaki F."/>
            <person name="Takami H."/>
        </authorList>
    </citation>
    <scope>NUCLEOTIDE SEQUENCE</scope>
    <source>
        <strain evidence="3">Expedition CK06-06</strain>
    </source>
</reference>
<protein>
    <recommendedName>
        <fullName evidence="4">ABC transporter domain-containing protein</fullName>
    </recommendedName>
</protein>
<dbReference type="GO" id="GO:0005524">
    <property type="term" value="F:ATP binding"/>
    <property type="evidence" value="ECO:0007669"/>
    <property type="project" value="UniProtKB-KW"/>
</dbReference>
<dbReference type="PANTHER" id="PTHR43790:SF2">
    <property type="entry name" value="AUTOINDUCER 2 IMPORT ATP-BINDING PROTEIN LSRA"/>
    <property type="match status" value="1"/>
</dbReference>
<organism evidence="3">
    <name type="scientific">marine sediment metagenome</name>
    <dbReference type="NCBI Taxonomy" id="412755"/>
    <lineage>
        <taxon>unclassified sequences</taxon>
        <taxon>metagenomes</taxon>
        <taxon>ecological metagenomes</taxon>
    </lineage>
</organism>
<proteinExistence type="predicted"/>
<feature type="non-terminal residue" evidence="3">
    <location>
        <position position="195"/>
    </location>
</feature>
<gene>
    <name evidence="3" type="ORF">S03H2_36834</name>
</gene>
<accession>X1GMB4</accession>
<dbReference type="EMBL" id="BARU01022629">
    <property type="protein sequence ID" value="GAH59026.1"/>
    <property type="molecule type" value="Genomic_DNA"/>
</dbReference>
<dbReference type="AlphaFoldDB" id="X1GMB4"/>
<sequence>MLGSDVSPRALIADLKVADQQEVEIARAFSYDPVVFIMDEPTSALSFDEIRHLFDLVRSLRDKGMAIVYISHKLDEVFEITDRVTVIRDGVIVSTDKTSEIDVGALMERMTGRKISAEVVREEAVKKAEENILELQNLEAKGFFSDINLTIAKKEIVGVAGLLGAGKTELGKALFGALPKTIPVTGKYIFNGKEV</sequence>
<dbReference type="InterPro" id="IPR027417">
    <property type="entry name" value="P-loop_NTPase"/>
</dbReference>
<evidence type="ECO:0000256" key="1">
    <source>
        <dbReference type="ARBA" id="ARBA00022741"/>
    </source>
</evidence>
<evidence type="ECO:0008006" key="4">
    <source>
        <dbReference type="Google" id="ProtNLM"/>
    </source>
</evidence>
<name>X1GMB4_9ZZZZ</name>
<dbReference type="InterPro" id="IPR050107">
    <property type="entry name" value="ABC_carbohydrate_import_ATPase"/>
</dbReference>
<dbReference type="Gene3D" id="3.40.50.300">
    <property type="entry name" value="P-loop containing nucleotide triphosphate hydrolases"/>
    <property type="match status" value="2"/>
</dbReference>
<keyword evidence="2" id="KW-0067">ATP-binding</keyword>
<keyword evidence="1" id="KW-0547">Nucleotide-binding</keyword>
<dbReference type="PANTHER" id="PTHR43790">
    <property type="entry name" value="CARBOHYDRATE TRANSPORT ATP-BINDING PROTEIN MG119-RELATED"/>
    <property type="match status" value="1"/>
</dbReference>